<evidence type="ECO:0000256" key="1">
    <source>
        <dbReference type="ARBA" id="ARBA00001383"/>
    </source>
</evidence>
<evidence type="ECO:0000256" key="5">
    <source>
        <dbReference type="ARBA" id="ARBA00022490"/>
    </source>
</evidence>
<evidence type="ECO:0000259" key="17">
    <source>
        <dbReference type="PROSITE" id="PS50146"/>
    </source>
</evidence>
<dbReference type="FunFam" id="3.30.60.20:FF:000002">
    <property type="entry name" value="Diacylglycerol kinase"/>
    <property type="match status" value="1"/>
</dbReference>
<protein>
    <recommendedName>
        <fullName evidence="14">Diacylglycerol kinase</fullName>
        <shortName evidence="14">DAG kinase</shortName>
        <ecNumber evidence="14">2.7.1.107</ecNumber>
    </recommendedName>
</protein>
<dbReference type="AlphaFoldDB" id="A0AAF3EQ63"/>
<keyword evidence="9 14" id="KW-0547">Nucleotide-binding</keyword>
<dbReference type="PANTHER" id="PTHR11255">
    <property type="entry name" value="DIACYLGLYCEROL KINASE"/>
    <property type="match status" value="1"/>
</dbReference>
<dbReference type="InterPro" id="IPR001206">
    <property type="entry name" value="Diacylglycerol_kinase_cat_dom"/>
</dbReference>
<dbReference type="GO" id="GO:0008270">
    <property type="term" value="F:zinc ion binding"/>
    <property type="evidence" value="ECO:0007669"/>
    <property type="project" value="UniProtKB-KW"/>
</dbReference>
<keyword evidence="11 14" id="KW-0418">Kinase</keyword>
<dbReference type="PANTHER" id="PTHR11255:SF109">
    <property type="entry name" value="DIACYLGLYCEROL KINASE ETA"/>
    <property type="match status" value="1"/>
</dbReference>
<dbReference type="CDD" id="cd20800">
    <property type="entry name" value="C1_DGK_typeII_rpt1"/>
    <property type="match status" value="1"/>
</dbReference>
<dbReference type="Pfam" id="PF00781">
    <property type="entry name" value="DAGK_cat"/>
    <property type="match status" value="1"/>
</dbReference>
<evidence type="ECO:0000256" key="10">
    <source>
        <dbReference type="ARBA" id="ARBA00022771"/>
    </source>
</evidence>
<dbReference type="InterPro" id="IPR046349">
    <property type="entry name" value="C1-like_sf"/>
</dbReference>
<dbReference type="InterPro" id="IPR016064">
    <property type="entry name" value="NAD/diacylglycerol_kinase_sf"/>
</dbReference>
<dbReference type="GO" id="GO:0005886">
    <property type="term" value="C:plasma membrane"/>
    <property type="evidence" value="ECO:0007669"/>
    <property type="project" value="TreeGrafter"/>
</dbReference>
<keyword evidence="18" id="KW-1185">Reference proteome</keyword>
<dbReference type="Gene3D" id="3.30.60.20">
    <property type="match status" value="2"/>
</dbReference>
<feature type="domain" description="Phorbol-ester/DAG-type" evidence="16">
    <location>
        <begin position="108"/>
        <end position="159"/>
    </location>
</feature>
<dbReference type="CDD" id="cd20852">
    <property type="entry name" value="C1_DGK_typeII_rpt2"/>
    <property type="match status" value="1"/>
</dbReference>
<comment type="similarity">
    <text evidence="4 14">Belongs to the eukaryotic diacylglycerol kinase family.</text>
</comment>
<keyword evidence="10" id="KW-0863">Zinc-finger</keyword>
<keyword evidence="13 14" id="KW-0067">ATP-binding</keyword>
<sequence length="1037" mass="114945">MNDPPSSSKSLSGLNGHHEASLTAIDNVIASSSGDHHWYTVNHHRPTFCNYCRGKLSGVPWHGLGCEVCKVKAHKHCAEKVREPCKWTIESSIPPQLQYVNPENTTQPHQFVEGNLPMSSKCTVCEKACSSVLKLQDWRCLWCACCVHDGCLSQLARGCSLGPASLSVLPPLSLRTIDRDGHPILRSEAIGGECGGGSPLLVLVNSKSGDSQGQRMIRKFRRLLNPIQVFDICLGGPEFALTFFNGFDSFRVLVCGGDGTVGWVLSTCDRLNMLGKCQLAVLPIGTGNDLARVLGWGHAFYDDTQLPQLVRTFQRAHTTMLDRWSIMAMKDEYVDAVREYERQLATRVEAVLSAEQPRRIIEASKKLCITARELIEKVAATYGQVEEWEAQAGTPTDDPISEKCSTFLAKLDLLMKELGESPTVEESGFEPENDDESARDSDDERSRRESLVGRANSLKKALKEMMDMAERGIDNYSDNKASTKRERFRKKRSKTTPSALKVSNSNLSSSSATSPPPSPSPQLDPVRGKYIKRGDHEHSPNTEKHEHYYQTDRLMVREEDEGHTSGLGNSPDRSAASRSPHVEVSGTEAEPLVKQLESLRFSIGVQPPTPAASSREQSAMWPDDFRIDHRDLIKEQEYDGITREQIIGRPDRLFKPSSESHLYTQGGGEIKLSHSDSSIYDHSGEVPSTSNVILTPRTPGAVAWSHRIKGKKRSVVEAPQARHLISPGATTGSSLIAELLLLNAKVLGFANSDAAHGVNIKDQYKELKVMNNYFGIGLDAKIALDFHNKREEDSDKTRSRSKLFLWYGMLGGKELMHRTYKNLEQRIRLECDGRVIDLPNLQGIVILNIPSYSGGANFWGSGKDDVFQPQSYDDRLLEVVALFGVIHVATSRVPNMVRLQNHRLAQCRTVRITIIGDEPIPVQVDGEPWSQSPGVLMIQHKNRAQLLVRNPAFEACLKKWDNKREKSTAPSTPTALAIEDTPFTRRAAELVQLVESELACLGVSNAFLSALEHASTAVQRLDEAVCFCLTTTRGKAK</sequence>
<dbReference type="InterPro" id="IPR037607">
    <property type="entry name" value="DGK"/>
</dbReference>
<evidence type="ECO:0000256" key="14">
    <source>
        <dbReference type="RuleBase" id="RU361128"/>
    </source>
</evidence>
<evidence type="ECO:0000256" key="7">
    <source>
        <dbReference type="ARBA" id="ARBA00022723"/>
    </source>
</evidence>
<dbReference type="SMART" id="SM00109">
    <property type="entry name" value="C1"/>
    <property type="match status" value="2"/>
</dbReference>
<dbReference type="SUPFAM" id="SSF111331">
    <property type="entry name" value="NAD kinase/diacylglycerol kinase-like"/>
    <property type="match status" value="2"/>
</dbReference>
<accession>A0AAF3EQ63</accession>
<dbReference type="InterPro" id="IPR002219">
    <property type="entry name" value="PKC_DAG/PE"/>
</dbReference>
<dbReference type="PROSITE" id="PS00479">
    <property type="entry name" value="ZF_DAG_PE_1"/>
    <property type="match status" value="2"/>
</dbReference>
<reference evidence="19" key="1">
    <citation type="submission" date="2024-02" db="UniProtKB">
        <authorList>
            <consortium name="WormBaseParasite"/>
        </authorList>
    </citation>
    <scope>IDENTIFICATION</scope>
</reference>
<evidence type="ECO:0000313" key="19">
    <source>
        <dbReference type="WBParaSite" id="MBELARI_LOCUS15806"/>
    </source>
</evidence>
<feature type="region of interest" description="Disordered" evidence="15">
    <location>
        <begin position="420"/>
        <end position="454"/>
    </location>
</feature>
<evidence type="ECO:0000256" key="11">
    <source>
        <dbReference type="ARBA" id="ARBA00022777"/>
    </source>
</evidence>
<feature type="region of interest" description="Disordered" evidence="15">
    <location>
        <begin position="473"/>
        <end position="587"/>
    </location>
</feature>
<evidence type="ECO:0000256" key="13">
    <source>
        <dbReference type="ARBA" id="ARBA00022840"/>
    </source>
</evidence>
<dbReference type="WBParaSite" id="MBELARI_LOCUS15806">
    <property type="protein sequence ID" value="MBELARI_LOCUS15806"/>
    <property type="gene ID" value="MBELARI_LOCUS15806"/>
</dbReference>
<evidence type="ECO:0000259" key="16">
    <source>
        <dbReference type="PROSITE" id="PS50081"/>
    </source>
</evidence>
<evidence type="ECO:0000313" key="18">
    <source>
        <dbReference type="Proteomes" id="UP000887575"/>
    </source>
</evidence>
<feature type="compositionally biased region" description="Low complexity" evidence="15">
    <location>
        <begin position="503"/>
        <end position="513"/>
    </location>
</feature>
<dbReference type="GO" id="GO:0005737">
    <property type="term" value="C:cytoplasm"/>
    <property type="evidence" value="ECO:0007669"/>
    <property type="project" value="UniProtKB-SubCell"/>
</dbReference>
<dbReference type="Gene3D" id="2.60.200.40">
    <property type="match status" value="1"/>
</dbReference>
<evidence type="ECO:0000256" key="2">
    <source>
        <dbReference type="ARBA" id="ARBA00002064"/>
    </source>
</evidence>
<dbReference type="Gene3D" id="3.40.50.10330">
    <property type="entry name" value="Probable inorganic polyphosphate/atp-NAD kinase, domain 1"/>
    <property type="match status" value="1"/>
</dbReference>
<organism evidence="18 19">
    <name type="scientific">Mesorhabditis belari</name>
    <dbReference type="NCBI Taxonomy" id="2138241"/>
    <lineage>
        <taxon>Eukaryota</taxon>
        <taxon>Metazoa</taxon>
        <taxon>Ecdysozoa</taxon>
        <taxon>Nematoda</taxon>
        <taxon>Chromadorea</taxon>
        <taxon>Rhabditida</taxon>
        <taxon>Rhabditina</taxon>
        <taxon>Rhabditomorpha</taxon>
        <taxon>Rhabditoidea</taxon>
        <taxon>Rhabditidae</taxon>
        <taxon>Mesorhabditinae</taxon>
        <taxon>Mesorhabditis</taxon>
    </lineage>
</organism>
<dbReference type="PROSITE" id="PS50146">
    <property type="entry name" value="DAGK"/>
    <property type="match status" value="1"/>
</dbReference>
<dbReference type="GO" id="GO:0007200">
    <property type="term" value="P:phospholipase C-activating G protein-coupled receptor signaling pathway"/>
    <property type="evidence" value="ECO:0007669"/>
    <property type="project" value="InterPro"/>
</dbReference>
<dbReference type="PROSITE" id="PS50081">
    <property type="entry name" value="ZF_DAG_PE_2"/>
    <property type="match status" value="2"/>
</dbReference>
<evidence type="ECO:0000256" key="3">
    <source>
        <dbReference type="ARBA" id="ARBA00004496"/>
    </source>
</evidence>
<keyword evidence="8" id="KW-0677">Repeat</keyword>
<dbReference type="SMART" id="SM00045">
    <property type="entry name" value="DAGKa"/>
    <property type="match status" value="1"/>
</dbReference>
<feature type="compositionally biased region" description="Basic and acidic residues" evidence="15">
    <location>
        <begin position="436"/>
        <end position="451"/>
    </location>
</feature>
<evidence type="ECO:0000256" key="6">
    <source>
        <dbReference type="ARBA" id="ARBA00022679"/>
    </source>
</evidence>
<keyword evidence="12" id="KW-0862">Zinc</keyword>
<comment type="catalytic activity">
    <reaction evidence="1 14">
        <text>a 1,2-diacyl-sn-glycerol + ATP = a 1,2-diacyl-sn-glycero-3-phosphate + ADP + H(+)</text>
        <dbReference type="Rhea" id="RHEA:10272"/>
        <dbReference type="ChEBI" id="CHEBI:15378"/>
        <dbReference type="ChEBI" id="CHEBI:17815"/>
        <dbReference type="ChEBI" id="CHEBI:30616"/>
        <dbReference type="ChEBI" id="CHEBI:58608"/>
        <dbReference type="ChEBI" id="CHEBI:456216"/>
        <dbReference type="EC" id="2.7.1.107"/>
    </reaction>
</comment>
<evidence type="ECO:0000256" key="12">
    <source>
        <dbReference type="ARBA" id="ARBA00022833"/>
    </source>
</evidence>
<dbReference type="InterPro" id="IPR000756">
    <property type="entry name" value="Diacylglycerol_kin_accessory"/>
</dbReference>
<dbReference type="SUPFAM" id="SSF57889">
    <property type="entry name" value="Cysteine-rich domain"/>
    <property type="match status" value="2"/>
</dbReference>
<dbReference type="EC" id="2.7.1.107" evidence="14"/>
<dbReference type="GO" id="GO:0004143">
    <property type="term" value="F:ATP-dependent diacylglycerol kinase activity"/>
    <property type="evidence" value="ECO:0007669"/>
    <property type="project" value="UniProtKB-EC"/>
</dbReference>
<evidence type="ECO:0000256" key="9">
    <source>
        <dbReference type="ARBA" id="ARBA00022741"/>
    </source>
</evidence>
<dbReference type="Pfam" id="PF00609">
    <property type="entry name" value="DAGK_acc"/>
    <property type="match status" value="1"/>
</dbReference>
<comment type="function">
    <text evidence="2">Phosphorylates diacylglycerol (DAG) to generate phosphatidic acid (PA).</text>
</comment>
<feature type="domain" description="DAGKc" evidence="17">
    <location>
        <begin position="195"/>
        <end position="330"/>
    </location>
</feature>
<evidence type="ECO:0000256" key="15">
    <source>
        <dbReference type="SAM" id="MobiDB-lite"/>
    </source>
</evidence>
<comment type="subcellular location">
    <subcellularLocation>
        <location evidence="3">Cytoplasm</location>
    </subcellularLocation>
</comment>
<keyword evidence="7" id="KW-0479">Metal-binding</keyword>
<dbReference type="FunFam" id="2.60.200.40:FF:000012">
    <property type="entry name" value="Diacylglycerol kinase"/>
    <property type="match status" value="1"/>
</dbReference>
<evidence type="ECO:0000256" key="8">
    <source>
        <dbReference type="ARBA" id="ARBA00022737"/>
    </source>
</evidence>
<dbReference type="Proteomes" id="UP000887575">
    <property type="component" value="Unassembled WGS sequence"/>
</dbReference>
<evidence type="ECO:0000256" key="4">
    <source>
        <dbReference type="ARBA" id="ARBA00009280"/>
    </source>
</evidence>
<dbReference type="Pfam" id="PF00130">
    <property type="entry name" value="C1_1"/>
    <property type="match status" value="2"/>
</dbReference>
<dbReference type="InterPro" id="IPR017438">
    <property type="entry name" value="ATP-NAD_kinase_N"/>
</dbReference>
<keyword evidence="6 14" id="KW-0808">Transferase</keyword>
<dbReference type="SMART" id="SM00046">
    <property type="entry name" value="DAGKc"/>
    <property type="match status" value="1"/>
</dbReference>
<dbReference type="GO" id="GO:0005524">
    <property type="term" value="F:ATP binding"/>
    <property type="evidence" value="ECO:0007669"/>
    <property type="project" value="UniProtKB-KW"/>
</dbReference>
<feature type="domain" description="Phorbol-ester/DAG-type" evidence="16">
    <location>
        <begin position="35"/>
        <end position="85"/>
    </location>
</feature>
<proteinExistence type="inferred from homology"/>
<feature type="compositionally biased region" description="Basic and acidic residues" evidence="15">
    <location>
        <begin position="532"/>
        <end position="563"/>
    </location>
</feature>
<keyword evidence="5" id="KW-0963">Cytoplasm</keyword>
<name>A0AAF3EQ63_9BILA</name>